<dbReference type="AlphaFoldDB" id="A0A6L9MNG7"/>
<evidence type="ECO:0000313" key="2">
    <source>
        <dbReference type="Proteomes" id="UP000476332"/>
    </source>
</evidence>
<organism evidence="1 2">
    <name type="scientific">Aurantimonas aggregata</name>
    <dbReference type="NCBI Taxonomy" id="2047720"/>
    <lineage>
        <taxon>Bacteria</taxon>
        <taxon>Pseudomonadati</taxon>
        <taxon>Pseudomonadota</taxon>
        <taxon>Alphaproteobacteria</taxon>
        <taxon>Hyphomicrobiales</taxon>
        <taxon>Aurantimonadaceae</taxon>
        <taxon>Aurantimonas</taxon>
    </lineage>
</organism>
<proteinExistence type="predicted"/>
<accession>A0A6L9MNG7</accession>
<reference evidence="1 2" key="1">
    <citation type="submission" date="2020-01" db="EMBL/GenBank/DDBJ databases">
        <title>Genomes of bacteria type strains.</title>
        <authorList>
            <person name="Chen J."/>
            <person name="Zhu S."/>
            <person name="Chen J."/>
        </authorList>
    </citation>
    <scope>NUCLEOTIDE SEQUENCE [LARGE SCALE GENOMIC DNA]</scope>
    <source>
        <strain evidence="1 2">KCTC 52919</strain>
    </source>
</reference>
<comment type="caution">
    <text evidence="1">The sequence shown here is derived from an EMBL/GenBank/DDBJ whole genome shotgun (WGS) entry which is preliminary data.</text>
</comment>
<dbReference type="Pfam" id="PF14022">
    <property type="entry name" value="DUF4238"/>
    <property type="match status" value="1"/>
</dbReference>
<protein>
    <submittedName>
        <fullName evidence="1">DUF4238 domain-containing protein</fullName>
    </submittedName>
</protein>
<name>A0A6L9MNG7_9HYPH</name>
<gene>
    <name evidence="1" type="ORF">GTW51_22660</name>
</gene>
<keyword evidence="2" id="KW-1185">Reference proteome</keyword>
<dbReference type="InterPro" id="IPR025332">
    <property type="entry name" value="DUF4238"/>
</dbReference>
<dbReference type="RefSeq" id="WP_163046293.1">
    <property type="nucleotide sequence ID" value="NZ_JAAAMJ010000047.1"/>
</dbReference>
<sequence>MQLIFNLCRNHPSLPDKHHYVTQAQLRHFARDEGRTQIHVFDKTTGKSFTSSILDSGSENDFNTITEDGGRLNFEAMFDRVDDAGAAIVAQIAEHRSLSWIGEQQKVRFGHVGTHADQELSFQNAERFGVGRGKLPMTSIMPPQQWHR</sequence>
<evidence type="ECO:0000313" key="1">
    <source>
        <dbReference type="EMBL" id="NDV89449.1"/>
    </source>
</evidence>
<dbReference type="Proteomes" id="UP000476332">
    <property type="component" value="Unassembled WGS sequence"/>
</dbReference>
<dbReference type="EMBL" id="JAAAMJ010000047">
    <property type="protein sequence ID" value="NDV89449.1"/>
    <property type="molecule type" value="Genomic_DNA"/>
</dbReference>